<dbReference type="Pfam" id="PF02585">
    <property type="entry name" value="PIG-L"/>
    <property type="match status" value="1"/>
</dbReference>
<dbReference type="RefSeq" id="WP_091349735.1">
    <property type="nucleotide sequence ID" value="NZ_FOIF01000012.1"/>
</dbReference>
<name>A0A1H9ZR28_9FIRM</name>
<dbReference type="Proteomes" id="UP000243819">
    <property type="component" value="Unassembled WGS sequence"/>
</dbReference>
<dbReference type="NCBIfam" id="TIGR04001">
    <property type="entry name" value="thiol_BshB1"/>
    <property type="match status" value="1"/>
</dbReference>
<dbReference type="GO" id="GO:0071793">
    <property type="term" value="P:bacillithiol biosynthetic process"/>
    <property type="evidence" value="ECO:0007669"/>
    <property type="project" value="InterPro"/>
</dbReference>
<dbReference type="GO" id="GO:0016811">
    <property type="term" value="F:hydrolase activity, acting on carbon-nitrogen (but not peptide) bonds, in linear amides"/>
    <property type="evidence" value="ECO:0007669"/>
    <property type="project" value="TreeGrafter"/>
</dbReference>
<dbReference type="PANTHER" id="PTHR12993">
    <property type="entry name" value="N-ACETYLGLUCOSAMINYL-PHOSPHATIDYLINOSITOL DE-N-ACETYLASE-RELATED"/>
    <property type="match status" value="1"/>
</dbReference>
<accession>A0A1H9ZR28</accession>
<evidence type="ECO:0000313" key="2">
    <source>
        <dbReference type="Proteomes" id="UP000243819"/>
    </source>
</evidence>
<dbReference type="AlphaFoldDB" id="A0A1H9ZR28"/>
<proteinExistence type="predicted"/>
<dbReference type="EMBL" id="FOIF01000012">
    <property type="protein sequence ID" value="SES83827.1"/>
    <property type="molecule type" value="Genomic_DNA"/>
</dbReference>
<reference evidence="2" key="1">
    <citation type="submission" date="2016-10" db="EMBL/GenBank/DDBJ databases">
        <authorList>
            <person name="Varghese N."/>
            <person name="Submissions S."/>
        </authorList>
    </citation>
    <scope>NUCLEOTIDE SEQUENCE [LARGE SCALE GENOMIC DNA]</scope>
    <source>
        <strain evidence="2">DSM 13577</strain>
    </source>
</reference>
<dbReference type="PANTHER" id="PTHR12993:SF30">
    <property type="entry name" value="N-ACETYL-ALPHA-D-GLUCOSAMINYL L-MALATE DEACETYLASE 1"/>
    <property type="match status" value="1"/>
</dbReference>
<dbReference type="InterPro" id="IPR023842">
    <property type="entry name" value="Bacillithiol_biosynth_BshB1"/>
</dbReference>
<gene>
    <name evidence="1" type="ORF">SAMN03080614_10125</name>
</gene>
<dbReference type="InterPro" id="IPR003737">
    <property type="entry name" value="GlcNAc_PI_deacetylase-related"/>
</dbReference>
<dbReference type="InterPro" id="IPR024078">
    <property type="entry name" value="LmbE-like_dom_sf"/>
</dbReference>
<dbReference type="OrthoDB" id="9815144at2"/>
<dbReference type="STRING" id="1120990.SAMN03080614_10125"/>
<evidence type="ECO:0000313" key="1">
    <source>
        <dbReference type="EMBL" id="SES83827.1"/>
    </source>
</evidence>
<keyword evidence="2" id="KW-1185">Reference proteome</keyword>
<dbReference type="SUPFAM" id="SSF102588">
    <property type="entry name" value="LmbE-like"/>
    <property type="match status" value="1"/>
</dbReference>
<protein>
    <submittedName>
        <fullName evidence="1">Bacillithiol biosynthesis deacetylase BshB1</fullName>
    </submittedName>
</protein>
<dbReference type="GO" id="GO:0019213">
    <property type="term" value="F:deacetylase activity"/>
    <property type="evidence" value="ECO:0007669"/>
    <property type="project" value="InterPro"/>
</dbReference>
<organism evidence="1 2">
    <name type="scientific">Anaerobranca gottschalkii DSM 13577</name>
    <dbReference type="NCBI Taxonomy" id="1120990"/>
    <lineage>
        <taxon>Bacteria</taxon>
        <taxon>Bacillati</taxon>
        <taxon>Bacillota</taxon>
        <taxon>Clostridia</taxon>
        <taxon>Eubacteriales</taxon>
        <taxon>Proteinivoracaceae</taxon>
        <taxon>Anaerobranca</taxon>
    </lineage>
</organism>
<sequence>MIDIMAIGAHPDDVEIGVGGILAKYKGSDVKTMIVDLTKGEMGTNGTPQIREREGKRAAEILGSKRVVMDLPDGKIKVSEENLIKVIELIRQFRPRIILTHYPDPEQHPDHYNSALLVRQAAHLAGLAKYPAQGERFRPERIYHFFLPKYLQPSFIVDVTDSFPIKMEALKAHESQFLSRDKGLPTNVNREDIFEGIETIARYHGQSIGVKFGEALYYKGVLGVDNIMNIGML</sequence>
<dbReference type="Gene3D" id="3.40.50.10320">
    <property type="entry name" value="LmbE-like"/>
    <property type="match status" value="1"/>
</dbReference>